<organism evidence="3 4">
    <name type="scientific">Amazona collaria</name>
    <name type="common">yellow-billed parrot</name>
    <dbReference type="NCBI Taxonomy" id="241587"/>
    <lineage>
        <taxon>Eukaryota</taxon>
        <taxon>Metazoa</taxon>
        <taxon>Chordata</taxon>
        <taxon>Craniata</taxon>
        <taxon>Vertebrata</taxon>
        <taxon>Euteleostomi</taxon>
        <taxon>Archelosauria</taxon>
        <taxon>Archosauria</taxon>
        <taxon>Dinosauria</taxon>
        <taxon>Saurischia</taxon>
        <taxon>Theropoda</taxon>
        <taxon>Coelurosauria</taxon>
        <taxon>Aves</taxon>
        <taxon>Neognathae</taxon>
        <taxon>Neoaves</taxon>
        <taxon>Telluraves</taxon>
        <taxon>Australaves</taxon>
        <taxon>Psittaciformes</taxon>
        <taxon>Psittacidae</taxon>
        <taxon>Amazona</taxon>
    </lineage>
</organism>
<reference evidence="3" key="1">
    <citation type="submission" date="2025-08" db="UniProtKB">
        <authorList>
            <consortium name="Ensembl"/>
        </authorList>
    </citation>
    <scope>IDENTIFICATION</scope>
</reference>
<reference evidence="3" key="2">
    <citation type="submission" date="2025-09" db="UniProtKB">
        <authorList>
            <consortium name="Ensembl"/>
        </authorList>
    </citation>
    <scope>IDENTIFICATION</scope>
</reference>
<evidence type="ECO:0000313" key="3">
    <source>
        <dbReference type="Ensembl" id="ENSACOP00000016914.1"/>
    </source>
</evidence>
<dbReference type="InterPro" id="IPR036457">
    <property type="entry name" value="PPM-type-like_dom_sf"/>
</dbReference>
<dbReference type="InterPro" id="IPR001932">
    <property type="entry name" value="PPM-type_phosphatase-like_dom"/>
</dbReference>
<dbReference type="PANTHER" id="PTHR13832">
    <property type="entry name" value="PROTEIN PHOSPHATASE 2C"/>
    <property type="match status" value="1"/>
</dbReference>
<feature type="region of interest" description="Disordered" evidence="1">
    <location>
        <begin position="89"/>
        <end position="115"/>
    </location>
</feature>
<sequence>MAGSAGADHGSGADLPLRFPYGRPEFLGLSPDEVECSADHIARPILILSKETRRLPWTTGYAEVINAGKSTHNEDQASCEVLFVKKKAGGANSTPNKNSSKRRSSLPNGEGLQLKDNSDTDGINLYYWSLFDGHAGSGAAVVASKLLQHHILEQLQDIVDILRNTAVLPPTCLGEEPDNPATNSRTLTRAASLRGGVGAPGSPSTPPTRFFTEKKIPHECLVIGAIESAFKEMDLQIERERTVYNISGGCTALVVVYLLGKLYVANAGDSRAIIIRNGEVIPMSSEFTPETERQRLQYLARVMATIGVTRGLGDHDLKVHDSNIYIKPFLSSSPEVRVYDLMQYEHGPDDVLILATDGLWDVLLNEEVAEAVTNFLPNCDPDDPHRYTLAAQDLVMRARGVLKDRGWRISNDRLGSGDDISVYVIPLIHGNKQS</sequence>
<dbReference type="GO" id="GO:0004741">
    <property type="term" value="F:[pyruvate dehydrogenase (acetyl-transferring)]-phosphatase activity"/>
    <property type="evidence" value="ECO:0007669"/>
    <property type="project" value="TreeGrafter"/>
</dbReference>
<dbReference type="GO" id="GO:0005739">
    <property type="term" value="C:mitochondrion"/>
    <property type="evidence" value="ECO:0007669"/>
    <property type="project" value="TreeGrafter"/>
</dbReference>
<dbReference type="Pfam" id="PF00481">
    <property type="entry name" value="PP2C"/>
    <property type="match status" value="1"/>
</dbReference>
<evidence type="ECO:0000313" key="4">
    <source>
        <dbReference type="Proteomes" id="UP000694522"/>
    </source>
</evidence>
<dbReference type="Proteomes" id="UP000694522">
    <property type="component" value="Unplaced"/>
</dbReference>
<accession>A0A8B9IZ70</accession>
<proteinExistence type="predicted"/>
<dbReference type="AlphaFoldDB" id="A0A8B9IZ70"/>
<dbReference type="CDD" id="cd00143">
    <property type="entry name" value="PP2Cc"/>
    <property type="match status" value="1"/>
</dbReference>
<dbReference type="InterPro" id="IPR015655">
    <property type="entry name" value="PP2C"/>
</dbReference>
<dbReference type="Gene3D" id="3.60.40.10">
    <property type="entry name" value="PPM-type phosphatase domain"/>
    <property type="match status" value="1"/>
</dbReference>
<dbReference type="Ensembl" id="ENSACOT00000017533.1">
    <property type="protein sequence ID" value="ENSACOP00000016914.1"/>
    <property type="gene ID" value="ENSACOG00000011753.1"/>
</dbReference>
<protein>
    <submittedName>
        <fullName evidence="3">Protein phosphatase, Mg2+/Mn2+ dependent 1H</fullName>
    </submittedName>
</protein>
<evidence type="ECO:0000259" key="2">
    <source>
        <dbReference type="PROSITE" id="PS51746"/>
    </source>
</evidence>
<name>A0A8B9IZ70_9PSIT</name>
<evidence type="ECO:0000256" key="1">
    <source>
        <dbReference type="SAM" id="MobiDB-lite"/>
    </source>
</evidence>
<dbReference type="PROSITE" id="PS51746">
    <property type="entry name" value="PPM_2"/>
    <property type="match status" value="1"/>
</dbReference>
<keyword evidence="4" id="KW-1185">Reference proteome</keyword>
<feature type="domain" description="PPM-type phosphatase" evidence="2">
    <location>
        <begin position="58"/>
        <end position="427"/>
    </location>
</feature>
<dbReference type="SUPFAM" id="SSF81606">
    <property type="entry name" value="PP2C-like"/>
    <property type="match status" value="1"/>
</dbReference>
<dbReference type="SMART" id="SM00332">
    <property type="entry name" value="PP2Cc"/>
    <property type="match status" value="1"/>
</dbReference>
<dbReference type="PANTHER" id="PTHR13832:SF287">
    <property type="entry name" value="PROTEIN PHOSPHATASE 1H"/>
    <property type="match status" value="1"/>
</dbReference>
<dbReference type="SMART" id="SM00331">
    <property type="entry name" value="PP2C_SIG"/>
    <property type="match status" value="1"/>
</dbReference>